<name>A0AA48I8P8_9FIRM</name>
<protein>
    <submittedName>
        <fullName evidence="1">Phage major capsid protein</fullName>
    </submittedName>
</protein>
<sequence length="332" mass="37291">MIILYKTINLEKGMYQTYNKSFTEILEDLDPTINYKNTELEKLDAYQRQLKRFDIKVNGKNSDQVEKFFMNSQSSVLFPEFMARSVKKGIIDAWVLDNIISVKTMSLNLDYRPITLTNTIIPTAPINEGNEIPSLDIRTESNVVSLNKHGKVVTASYETLRFQNLEVFSVILGKIGRDIAKEELIEATTVLDDGADVINVTGVSDDSLTYDYLLQLWEAVSPYEMNVMLASSSTIHDILSLDEMKDATAGLDFHASGRLVTPLGSLLVRSESLPRGSIIGFDKKCALQLIQYGDINMDVNKIIDKQLDECALTITAAFNKLFDESVKKLVYA</sequence>
<evidence type="ECO:0000313" key="1">
    <source>
        <dbReference type="EMBL" id="BED92138.1"/>
    </source>
</evidence>
<proteinExistence type="predicted"/>
<dbReference type="Proteomes" id="UP001337580">
    <property type="component" value="Chromosome"/>
</dbReference>
<dbReference type="AlphaFoldDB" id="A0AA48I8P8"/>
<dbReference type="KEGG" id="ips:CfP315_0727"/>
<gene>
    <name evidence="1" type="ORF">CfP315_0727</name>
</gene>
<dbReference type="Pfam" id="PF25209">
    <property type="entry name" value="Phage_capsid_4"/>
    <property type="match status" value="1"/>
</dbReference>
<dbReference type="EMBL" id="AP027924">
    <property type="protein sequence ID" value="BED92138.1"/>
    <property type="molecule type" value="Genomic_DNA"/>
</dbReference>
<organism evidence="1">
    <name type="scientific">Candidatus Improbicoccus pseudotrichonymphae</name>
    <dbReference type="NCBI Taxonomy" id="3033792"/>
    <lineage>
        <taxon>Bacteria</taxon>
        <taxon>Bacillati</taxon>
        <taxon>Bacillota</taxon>
        <taxon>Clostridia</taxon>
        <taxon>Candidatus Improbicoccus</taxon>
    </lineage>
</organism>
<dbReference type="SUPFAM" id="SSF56563">
    <property type="entry name" value="Major capsid protein gp5"/>
    <property type="match status" value="1"/>
</dbReference>
<accession>A0AA48I8P8</accession>
<reference evidence="1" key="1">
    <citation type="journal article" date="2023" name="ISME J.">
        <title>Emergence of putative energy parasites within Clostridia revealed by genome analysis of a novel endosymbiotic clade.</title>
        <authorList>
            <person name="Takahashi K."/>
            <person name="Kuwahara H."/>
            <person name="Horikawa Y."/>
            <person name="Izawa K."/>
            <person name="Kato D."/>
            <person name="Inagaki T."/>
            <person name="Yuki M."/>
            <person name="Ohkuma M."/>
            <person name="Hongoh Y."/>
        </authorList>
    </citation>
    <scope>NUCLEOTIDE SEQUENCE</scope>
    <source>
        <strain evidence="1">CfP3-15</strain>
    </source>
</reference>